<sequence>MGGMAARHGSISAGRENGALSGVLSLSTSTKWWDQKISHAVTFSQN</sequence>
<proteinExistence type="predicted"/>
<evidence type="ECO:0000313" key="2">
    <source>
        <dbReference type="Proteomes" id="UP000075230"/>
    </source>
</evidence>
<name>A0A146FQH3_ASPKA</name>
<organism evidence="1 2">
    <name type="scientific">Aspergillus kawachii</name>
    <name type="common">White koji mold</name>
    <name type="synonym">Aspergillus awamori var. kawachi</name>
    <dbReference type="NCBI Taxonomy" id="1069201"/>
    <lineage>
        <taxon>Eukaryota</taxon>
        <taxon>Fungi</taxon>
        <taxon>Dikarya</taxon>
        <taxon>Ascomycota</taxon>
        <taxon>Pezizomycotina</taxon>
        <taxon>Eurotiomycetes</taxon>
        <taxon>Eurotiomycetidae</taxon>
        <taxon>Eurotiales</taxon>
        <taxon>Aspergillaceae</taxon>
        <taxon>Aspergillus</taxon>
        <taxon>Aspergillus subgen. Circumdati</taxon>
    </lineage>
</organism>
<reference evidence="1 2" key="1">
    <citation type="journal article" date="2016" name="DNA Res.">
        <title>Genome sequence of Aspergillus luchuensis NBRC 4314.</title>
        <authorList>
            <person name="Yamada O."/>
            <person name="Machida M."/>
            <person name="Hosoyama A."/>
            <person name="Goto M."/>
            <person name="Takahashi T."/>
            <person name="Futagami T."/>
            <person name="Yamagata Y."/>
            <person name="Takeuchi M."/>
            <person name="Kobayashi T."/>
            <person name="Koike H."/>
            <person name="Abe K."/>
            <person name="Asai K."/>
            <person name="Arita M."/>
            <person name="Fujita N."/>
            <person name="Fukuda K."/>
            <person name="Higa K."/>
            <person name="Horikawa H."/>
            <person name="Ishikawa T."/>
            <person name="Jinno K."/>
            <person name="Kato Y."/>
            <person name="Kirimura K."/>
            <person name="Mizutani O."/>
            <person name="Nakasone K."/>
            <person name="Sano M."/>
            <person name="Shiraishi Y."/>
            <person name="Tsukahara M."/>
            <person name="Gomi K."/>
        </authorList>
    </citation>
    <scope>NUCLEOTIDE SEQUENCE [LARGE SCALE GENOMIC DNA]</scope>
    <source>
        <strain evidence="1 2">RIB 2604</strain>
    </source>
</reference>
<comment type="caution">
    <text evidence="1">The sequence shown here is derived from an EMBL/GenBank/DDBJ whole genome shotgun (WGS) entry which is preliminary data.</text>
</comment>
<protein>
    <submittedName>
        <fullName evidence="1">Class V chitinase Chi100</fullName>
    </submittedName>
</protein>
<dbReference type="EMBL" id="BCWF01000024">
    <property type="protein sequence ID" value="GAT27996.1"/>
    <property type="molecule type" value="Genomic_DNA"/>
</dbReference>
<dbReference type="Proteomes" id="UP000075230">
    <property type="component" value="Unassembled WGS sequence"/>
</dbReference>
<dbReference type="AlphaFoldDB" id="A0A146FQH3"/>
<accession>A0A146FQH3</accession>
<evidence type="ECO:0000313" key="1">
    <source>
        <dbReference type="EMBL" id="GAT27996.1"/>
    </source>
</evidence>
<gene>
    <name evidence="1" type="ORF">RIB2604_02500710</name>
</gene>
<reference evidence="2" key="2">
    <citation type="submission" date="2016-02" db="EMBL/GenBank/DDBJ databases">
        <title>Genome sequencing of Aspergillus luchuensis NBRC 4314.</title>
        <authorList>
            <person name="Yamada O."/>
        </authorList>
    </citation>
    <scope>NUCLEOTIDE SEQUENCE [LARGE SCALE GENOMIC DNA]</scope>
    <source>
        <strain evidence="2">RIB 2604</strain>
    </source>
</reference>